<organism evidence="2 3">
    <name type="scientific">Olsenella profusa F0195</name>
    <dbReference type="NCBI Taxonomy" id="1125712"/>
    <lineage>
        <taxon>Bacteria</taxon>
        <taxon>Bacillati</taxon>
        <taxon>Actinomycetota</taxon>
        <taxon>Coriobacteriia</taxon>
        <taxon>Coriobacteriales</taxon>
        <taxon>Atopobiaceae</taxon>
        <taxon>Olsenella</taxon>
    </lineage>
</organism>
<evidence type="ECO:0000256" key="1">
    <source>
        <dbReference type="SAM" id="MobiDB-lite"/>
    </source>
</evidence>
<keyword evidence="3" id="KW-1185">Reference proteome</keyword>
<evidence type="ECO:0000313" key="3">
    <source>
        <dbReference type="Proteomes" id="UP000016638"/>
    </source>
</evidence>
<dbReference type="EMBL" id="AWEZ01000031">
    <property type="protein sequence ID" value="ERL09260.1"/>
    <property type="molecule type" value="Genomic_DNA"/>
</dbReference>
<proteinExistence type="predicted"/>
<dbReference type="AlphaFoldDB" id="U2TSD3"/>
<feature type="region of interest" description="Disordered" evidence="1">
    <location>
        <begin position="1"/>
        <end position="97"/>
    </location>
</feature>
<gene>
    <name evidence="2" type="ORF">HMPREF1316_2686</name>
</gene>
<protein>
    <submittedName>
        <fullName evidence="2">Uncharacterized protein</fullName>
    </submittedName>
</protein>
<feature type="compositionally biased region" description="Low complexity" evidence="1">
    <location>
        <begin position="41"/>
        <end position="60"/>
    </location>
</feature>
<name>U2TSD3_9ACTN</name>
<evidence type="ECO:0000313" key="2">
    <source>
        <dbReference type="EMBL" id="ERL09260.1"/>
    </source>
</evidence>
<comment type="caution">
    <text evidence="2">The sequence shown here is derived from an EMBL/GenBank/DDBJ whole genome shotgun (WGS) entry which is preliminary data.</text>
</comment>
<dbReference type="Proteomes" id="UP000016638">
    <property type="component" value="Unassembled WGS sequence"/>
</dbReference>
<reference evidence="2 3" key="1">
    <citation type="submission" date="2013-08" db="EMBL/GenBank/DDBJ databases">
        <authorList>
            <person name="Durkin A.S."/>
            <person name="Haft D.R."/>
            <person name="McCorrison J."/>
            <person name="Torralba M."/>
            <person name="Gillis M."/>
            <person name="Haft D.H."/>
            <person name="Methe B."/>
            <person name="Sutton G."/>
            <person name="Nelson K.E."/>
        </authorList>
    </citation>
    <scope>NUCLEOTIDE SEQUENCE [LARGE SCALE GENOMIC DNA]</scope>
    <source>
        <strain evidence="2 3">F0195</strain>
    </source>
</reference>
<accession>U2TSD3</accession>
<sequence length="105" mass="11244">MPLDLVVHGRGRPAEPPRHRPAALVPVQPPLDGEPVGLRQPRVGPAAGPSRPARAPAPVRHVCHPNPVTLRDGPASPAPTSLVPQLTRTRADDPWTRSAEVWIRA</sequence>
<feature type="compositionally biased region" description="Polar residues" evidence="1">
    <location>
        <begin position="78"/>
        <end position="88"/>
    </location>
</feature>
<feature type="non-terminal residue" evidence="2">
    <location>
        <position position="105"/>
    </location>
</feature>